<keyword evidence="4" id="KW-0812">Transmembrane</keyword>
<sequence>MKNIFRQSALNRLSSPEELNSLLQVTSVKGWLALAGLGLLIITAVLWAILGSLPTKLVAQQCILVKNGGVNVLSSSAGGRLSDLAVDVGDKVTRGQIIGRLEQSDLLQKIHASEAHLKEVQAQYDQAMALADKNEKSREIASSQQKQGLLFQLATADRKAKLLRERIDTQTGLYDQGLITKQTLIESQLELSSVLLEQKTIDTQVKQLQVTRLDAEKQSENELASLKNQLEDAKRTVTMMIREAKDFASIVSPYTGRVLEIKATEGQLVERGTPLISIESSSSDANEIEAYVYLPAAEGKKVSSNMNVEVSPSTAKREEFGFLRAIVASVADYPSTDQGLMRVFGNDKLVRNLTGDLPPIQIRASLIPSGLNPSHYQWSTRSGPPFQIQSGTSCSAAITVSEQRPIELALPILKKILELG</sequence>
<evidence type="ECO:0000256" key="2">
    <source>
        <dbReference type="ARBA" id="ARBA00023054"/>
    </source>
</evidence>
<name>A0ABT1ZUK5_9BURK</name>
<protein>
    <submittedName>
        <fullName evidence="5">NHLP bacteriocin system secretion protein</fullName>
    </submittedName>
</protein>
<evidence type="ECO:0000313" key="5">
    <source>
        <dbReference type="EMBL" id="MCS0583570.1"/>
    </source>
</evidence>
<dbReference type="InterPro" id="IPR050465">
    <property type="entry name" value="UPF0194_transport"/>
</dbReference>
<keyword evidence="4" id="KW-1133">Transmembrane helix</keyword>
<keyword evidence="2 3" id="KW-0175">Coiled coil</keyword>
<dbReference type="Proteomes" id="UP001204151">
    <property type="component" value="Unassembled WGS sequence"/>
</dbReference>
<evidence type="ECO:0000256" key="3">
    <source>
        <dbReference type="SAM" id="Coils"/>
    </source>
</evidence>
<dbReference type="EMBL" id="JANUGW010000014">
    <property type="protein sequence ID" value="MCS0583570.1"/>
    <property type="molecule type" value="Genomic_DNA"/>
</dbReference>
<organism evidence="5 6">
    <name type="scientific">Massilia pinisoli</name>
    <dbReference type="NCBI Taxonomy" id="1772194"/>
    <lineage>
        <taxon>Bacteria</taxon>
        <taxon>Pseudomonadati</taxon>
        <taxon>Pseudomonadota</taxon>
        <taxon>Betaproteobacteria</taxon>
        <taxon>Burkholderiales</taxon>
        <taxon>Oxalobacteraceae</taxon>
        <taxon>Telluria group</taxon>
        <taxon>Massilia</taxon>
    </lineage>
</organism>
<dbReference type="NCBIfam" id="TIGR03794">
    <property type="entry name" value="NHLM_micro_HlyD"/>
    <property type="match status" value="1"/>
</dbReference>
<dbReference type="InterPro" id="IPR022275">
    <property type="entry name" value="NHPM_bacteriocin_SS_HylD"/>
</dbReference>
<gene>
    <name evidence="5" type="ORF">NX784_18420</name>
</gene>
<dbReference type="InterPro" id="IPR011053">
    <property type="entry name" value="Single_hybrid_motif"/>
</dbReference>
<dbReference type="PANTHER" id="PTHR32347:SF23">
    <property type="entry name" value="BLL5650 PROTEIN"/>
    <property type="match status" value="1"/>
</dbReference>
<dbReference type="Gene3D" id="2.40.50.100">
    <property type="match status" value="2"/>
</dbReference>
<feature type="coiled-coil region" evidence="3">
    <location>
        <begin position="216"/>
        <end position="243"/>
    </location>
</feature>
<accession>A0ABT1ZUK5</accession>
<evidence type="ECO:0000256" key="1">
    <source>
        <dbReference type="ARBA" id="ARBA00004196"/>
    </source>
</evidence>
<comment type="subcellular location">
    <subcellularLocation>
        <location evidence="1">Cell envelope</location>
    </subcellularLocation>
</comment>
<dbReference type="SUPFAM" id="SSF51230">
    <property type="entry name" value="Single hybrid motif"/>
    <property type="match status" value="1"/>
</dbReference>
<evidence type="ECO:0000256" key="4">
    <source>
        <dbReference type="SAM" id="Phobius"/>
    </source>
</evidence>
<dbReference type="RefSeq" id="WP_258818155.1">
    <property type="nucleotide sequence ID" value="NZ_JANUGW010000014.1"/>
</dbReference>
<evidence type="ECO:0000313" key="6">
    <source>
        <dbReference type="Proteomes" id="UP001204151"/>
    </source>
</evidence>
<keyword evidence="4" id="KW-0472">Membrane</keyword>
<reference evidence="5 6" key="1">
    <citation type="submission" date="2022-08" db="EMBL/GenBank/DDBJ databases">
        <title>Reclassification of Massilia species as members of the genera Telluria, Duganella, Pseudoduganella, Mokoshia gen. nov. and Zemynaea gen. nov. using orthogonal and non-orthogonal genome-based approaches.</title>
        <authorList>
            <person name="Bowman J.P."/>
        </authorList>
    </citation>
    <scope>NUCLEOTIDE SEQUENCE [LARGE SCALE GENOMIC DNA]</scope>
    <source>
        <strain evidence="5 6">JCM 31316</strain>
    </source>
</reference>
<proteinExistence type="predicted"/>
<feature type="transmembrane region" description="Helical" evidence="4">
    <location>
        <begin position="31"/>
        <end position="50"/>
    </location>
</feature>
<keyword evidence="6" id="KW-1185">Reference proteome</keyword>
<dbReference type="PANTHER" id="PTHR32347">
    <property type="entry name" value="EFFLUX SYSTEM COMPONENT YKNX-RELATED"/>
    <property type="match status" value="1"/>
</dbReference>
<comment type="caution">
    <text evidence="5">The sequence shown here is derived from an EMBL/GenBank/DDBJ whole genome shotgun (WGS) entry which is preliminary data.</text>
</comment>